<feature type="compositionally biased region" description="Low complexity" evidence="1">
    <location>
        <begin position="668"/>
        <end position="677"/>
    </location>
</feature>
<feature type="compositionally biased region" description="Polar residues" evidence="1">
    <location>
        <begin position="103"/>
        <end position="113"/>
    </location>
</feature>
<dbReference type="Proteomes" id="UP000813461">
    <property type="component" value="Unassembled WGS sequence"/>
</dbReference>
<name>A0A8K0QX49_9PLEO</name>
<dbReference type="OrthoDB" id="3800544at2759"/>
<evidence type="ECO:0000313" key="3">
    <source>
        <dbReference type="Proteomes" id="UP000813461"/>
    </source>
</evidence>
<feature type="compositionally biased region" description="Basic and acidic residues" evidence="1">
    <location>
        <begin position="21"/>
        <end position="36"/>
    </location>
</feature>
<feature type="compositionally biased region" description="Low complexity" evidence="1">
    <location>
        <begin position="496"/>
        <end position="508"/>
    </location>
</feature>
<feature type="region of interest" description="Disordered" evidence="1">
    <location>
        <begin position="661"/>
        <end position="682"/>
    </location>
</feature>
<comment type="caution">
    <text evidence="2">The sequence shown here is derived from an EMBL/GenBank/DDBJ whole genome shotgun (WGS) entry which is preliminary data.</text>
</comment>
<accession>A0A8K0QX49</accession>
<protein>
    <submittedName>
        <fullName evidence="2">Uncharacterized protein</fullName>
    </submittedName>
</protein>
<dbReference type="EMBL" id="JAGMVJ010000018">
    <property type="protein sequence ID" value="KAH7077416.1"/>
    <property type="molecule type" value="Genomic_DNA"/>
</dbReference>
<evidence type="ECO:0000256" key="1">
    <source>
        <dbReference type="SAM" id="MobiDB-lite"/>
    </source>
</evidence>
<keyword evidence="3" id="KW-1185">Reference proteome</keyword>
<feature type="region of interest" description="Disordered" evidence="1">
    <location>
        <begin position="861"/>
        <end position="899"/>
    </location>
</feature>
<reference evidence="2" key="1">
    <citation type="journal article" date="2021" name="Nat. Commun.">
        <title>Genetic determinants of endophytism in the Arabidopsis root mycobiome.</title>
        <authorList>
            <person name="Mesny F."/>
            <person name="Miyauchi S."/>
            <person name="Thiergart T."/>
            <person name="Pickel B."/>
            <person name="Atanasova L."/>
            <person name="Karlsson M."/>
            <person name="Huettel B."/>
            <person name="Barry K.W."/>
            <person name="Haridas S."/>
            <person name="Chen C."/>
            <person name="Bauer D."/>
            <person name="Andreopoulos W."/>
            <person name="Pangilinan J."/>
            <person name="LaButti K."/>
            <person name="Riley R."/>
            <person name="Lipzen A."/>
            <person name="Clum A."/>
            <person name="Drula E."/>
            <person name="Henrissat B."/>
            <person name="Kohler A."/>
            <person name="Grigoriev I.V."/>
            <person name="Martin F.M."/>
            <person name="Hacquard S."/>
        </authorList>
    </citation>
    <scope>NUCLEOTIDE SEQUENCE</scope>
    <source>
        <strain evidence="2">MPI-SDFR-AT-0120</strain>
    </source>
</reference>
<evidence type="ECO:0000313" key="2">
    <source>
        <dbReference type="EMBL" id="KAH7077416.1"/>
    </source>
</evidence>
<feature type="compositionally biased region" description="Low complexity" evidence="1">
    <location>
        <begin position="862"/>
        <end position="872"/>
    </location>
</feature>
<gene>
    <name evidence="2" type="ORF">FB567DRAFT_583130</name>
</gene>
<proteinExistence type="predicted"/>
<feature type="region of interest" description="Disordered" evidence="1">
    <location>
        <begin position="485"/>
        <end position="518"/>
    </location>
</feature>
<feature type="region of interest" description="Disordered" evidence="1">
    <location>
        <begin position="547"/>
        <end position="573"/>
    </location>
</feature>
<dbReference type="AlphaFoldDB" id="A0A8K0QX49"/>
<feature type="region of interest" description="Disordered" evidence="1">
    <location>
        <begin position="1"/>
        <end position="143"/>
    </location>
</feature>
<feature type="compositionally biased region" description="Polar residues" evidence="1">
    <location>
        <begin position="509"/>
        <end position="518"/>
    </location>
</feature>
<feature type="compositionally biased region" description="Basic and acidic residues" evidence="1">
    <location>
        <begin position="125"/>
        <end position="143"/>
    </location>
</feature>
<organism evidence="2 3">
    <name type="scientific">Paraphoma chrysanthemicola</name>
    <dbReference type="NCBI Taxonomy" id="798071"/>
    <lineage>
        <taxon>Eukaryota</taxon>
        <taxon>Fungi</taxon>
        <taxon>Dikarya</taxon>
        <taxon>Ascomycota</taxon>
        <taxon>Pezizomycotina</taxon>
        <taxon>Dothideomycetes</taxon>
        <taxon>Pleosporomycetidae</taxon>
        <taxon>Pleosporales</taxon>
        <taxon>Pleosporineae</taxon>
        <taxon>Phaeosphaeriaceae</taxon>
        <taxon>Paraphoma</taxon>
    </lineage>
</organism>
<sequence length="899" mass="101392">MPSHSASASKKRSGNWDNSYDENHRIKRARDTERQVDPPGNFSLDSGDNDDLAIMEALVDKHLDEEQAAQADKDSSDDEFEDVPLNTGATHAVLERAAGTGAGQSTHPRNIASSGDLGSGLNNHRNAENCPAKDRPKHTLSDEDKKKYRWMVDGYGNEVLTKAGSAKKEADAMSPEDRKAALEEKRRLKAEKDVKGYNEGTPENAPSAEDCHFDSDETIPEGDAYLDKGCVRRMIFTSDYIPSQHQFAHFIPSQSHDKPNFLNAIDKAHNWMYTQPNSEKRGKAGWNQAKYDNGRLPRHFILKMGAPNGFIGHADIMAARLKNLWRQFFRMRLRKSHLTIEIEIPYNSWGAKGYFKSFMNSILEMTDKNMFGHRLTVKLADAATDAWMTADLEDFYMKPVDIEVEWQKILGASNTRIGSSKIQALAKPGKVYEERQPYPDEIEAAIPRFKKEQEIMMEKDKESVEEAVSDIREFIRSVRQFEMSKDPSYLQEKTAPDTNTTDTAPQTTELNQSKSAQVEVTNATNNTSSVKEHPATMQPAQPLTVVHQEEVHQQRRSAPGHGTSPYAPQPNSAAVPDVIDLTFDEEDDKPSGSNVQKEHVVADHFPMPDTSLQDKWRGFPETIGVPAVNRKGKTSSIPRSGGVNVQPVATQHALHYAPARAHTRDFQSSHQQSSQTQDNASWNQASQPLIQPTEIMPHVETSHAAQPVQTNLTQPQVDRLEAYAMQTARSITLRAQQKDAWLHRDDPLYLEPWFEAERQSRWQRSFSATYKIVLENLLARHSGTTEVPAYQPIAHTAPHVDSADVTWNEYEYDENMTMEQLQAFADEVKQMQTDSQTRNLQEEHEVWSTLPQIMRPLSRVHPQAPQQAMQPPESTSRGKRKCSSGDVSGEIDLSKRRKL</sequence>